<dbReference type="AlphaFoldDB" id="V9IAW1"/>
<organism evidence="3">
    <name type="scientific">Apis cerana</name>
    <name type="common">Indian honeybee</name>
    <dbReference type="NCBI Taxonomy" id="7461"/>
    <lineage>
        <taxon>Eukaryota</taxon>
        <taxon>Metazoa</taxon>
        <taxon>Ecdysozoa</taxon>
        <taxon>Arthropoda</taxon>
        <taxon>Hexapoda</taxon>
        <taxon>Insecta</taxon>
        <taxon>Pterygota</taxon>
        <taxon>Neoptera</taxon>
        <taxon>Endopterygota</taxon>
        <taxon>Hymenoptera</taxon>
        <taxon>Apocrita</taxon>
        <taxon>Aculeata</taxon>
        <taxon>Apoidea</taxon>
        <taxon>Anthophila</taxon>
        <taxon>Apidae</taxon>
        <taxon>Apis</taxon>
    </lineage>
</organism>
<evidence type="ECO:0000313" key="2">
    <source>
        <dbReference type="EMBL" id="AEY57584.1"/>
    </source>
</evidence>
<name>V9IAW1_APICE</name>
<reference evidence="3" key="1">
    <citation type="submission" date="2011-11" db="EMBL/GenBank/DDBJ databases">
        <title>Decoding the brain transcriptome of the Eastern honeybee (Apis cerana) based on pyrosequencing.</title>
        <authorList>
            <person name="Sun L."/>
            <person name="Zheng H."/>
            <person name="Wang Y."/>
            <person name="Xie X."/>
            <person name="Zhu Y."/>
            <person name="Gu W."/>
            <person name="Wang S."/>
        </authorList>
    </citation>
    <scope>NUCLEOTIDE SEQUENCE</scope>
    <source>
        <tissue evidence="3">Brain</tissue>
    </source>
</reference>
<protein>
    <submittedName>
        <fullName evidence="3">Uncharacterized protein</fullName>
    </submittedName>
</protein>
<dbReference type="EMBL" id="JR037105">
    <property type="protein sequence ID" value="AEY57583.1"/>
    <property type="molecule type" value="mRNA"/>
</dbReference>
<sequence length="136" mass="14527">MFITCFANVTSLFNSCSSLTMNIISKRDKIVGIKSIFSSPFISSQRPNIEFAAAKTEQRVFNVVVIPAFAIDIVCCSIASCIATLSSSFILSNSSIQTTPPSARTIAPPSITKFLVMGSLNTDAVKPAAELPFPDV</sequence>
<evidence type="ECO:0000313" key="1">
    <source>
        <dbReference type="EMBL" id="AEY57583.1"/>
    </source>
</evidence>
<dbReference type="EMBL" id="JR037106">
    <property type="protein sequence ID" value="AEY57584.1"/>
    <property type="molecule type" value="mRNA"/>
</dbReference>
<dbReference type="EMBL" id="JR037108">
    <property type="protein sequence ID" value="AEY57586.1"/>
    <property type="molecule type" value="mRNA"/>
</dbReference>
<accession>V9IAW1</accession>
<gene>
    <name evidence="1" type="ORF">ACCB00293.1</name>
    <name evidence="2" type="ORF">ACCB00293.2</name>
    <name evidence="3" type="ORF">ACCB00293.4</name>
</gene>
<proteinExistence type="evidence at transcript level"/>
<evidence type="ECO:0000313" key="3">
    <source>
        <dbReference type="EMBL" id="AEY57586.1"/>
    </source>
</evidence>